<dbReference type="PANTHER" id="PTHR45947">
    <property type="entry name" value="SULFOQUINOVOSYL TRANSFERASE SQD2"/>
    <property type="match status" value="1"/>
</dbReference>
<dbReference type="GO" id="GO:0016757">
    <property type="term" value="F:glycosyltransferase activity"/>
    <property type="evidence" value="ECO:0007669"/>
    <property type="project" value="InterPro"/>
</dbReference>
<accession>A0A1Z4BYT7</accession>
<name>A0A1Z4BYT7_9GAMM</name>
<dbReference type="EMBL" id="CP022129">
    <property type="protein sequence ID" value="ASF46448.1"/>
    <property type="molecule type" value="Genomic_DNA"/>
</dbReference>
<dbReference type="OrthoDB" id="9775208at2"/>
<dbReference type="Pfam" id="PF00534">
    <property type="entry name" value="Glycos_transf_1"/>
    <property type="match status" value="1"/>
</dbReference>
<gene>
    <name evidence="2" type="ORF">CEK71_10375</name>
</gene>
<organism evidence="2 3">
    <name type="scientific">Methylovulum psychrotolerans</name>
    <dbReference type="NCBI Taxonomy" id="1704499"/>
    <lineage>
        <taxon>Bacteria</taxon>
        <taxon>Pseudomonadati</taxon>
        <taxon>Pseudomonadota</taxon>
        <taxon>Gammaproteobacteria</taxon>
        <taxon>Methylococcales</taxon>
        <taxon>Methylococcaceae</taxon>
        <taxon>Methylovulum</taxon>
    </lineage>
</organism>
<keyword evidence="2" id="KW-0808">Transferase</keyword>
<evidence type="ECO:0000313" key="2">
    <source>
        <dbReference type="EMBL" id="ASF46448.1"/>
    </source>
</evidence>
<dbReference type="PANTHER" id="PTHR45947:SF3">
    <property type="entry name" value="SULFOQUINOVOSYL TRANSFERASE SQD2"/>
    <property type="match status" value="1"/>
</dbReference>
<evidence type="ECO:0000313" key="3">
    <source>
        <dbReference type="Proteomes" id="UP000197019"/>
    </source>
</evidence>
<dbReference type="KEGG" id="mpsy:CEK71_10375"/>
<keyword evidence="3" id="KW-1185">Reference proteome</keyword>
<protein>
    <submittedName>
        <fullName evidence="2">Glycosyl transferase</fullName>
    </submittedName>
</protein>
<dbReference type="Proteomes" id="UP000197019">
    <property type="component" value="Chromosome"/>
</dbReference>
<evidence type="ECO:0000259" key="1">
    <source>
        <dbReference type="Pfam" id="PF00534"/>
    </source>
</evidence>
<proteinExistence type="predicted"/>
<reference evidence="2 3" key="1">
    <citation type="submission" date="2017-06" db="EMBL/GenBank/DDBJ databases">
        <title>Genome Sequencing of the methanotroph Methylovulum psychrotolerants str. HV10-M2 isolated from a high-altitude environment.</title>
        <authorList>
            <person name="Mateos-Rivera A."/>
        </authorList>
    </citation>
    <scope>NUCLEOTIDE SEQUENCE [LARGE SCALE GENOMIC DNA]</scope>
    <source>
        <strain evidence="2 3">HV10_M2</strain>
    </source>
</reference>
<dbReference type="InterPro" id="IPR050194">
    <property type="entry name" value="Glycosyltransferase_grp1"/>
</dbReference>
<dbReference type="SUPFAM" id="SSF53756">
    <property type="entry name" value="UDP-Glycosyltransferase/glycogen phosphorylase"/>
    <property type="match status" value="1"/>
</dbReference>
<dbReference type="Gene3D" id="3.40.50.2000">
    <property type="entry name" value="Glycogen Phosphorylase B"/>
    <property type="match status" value="2"/>
</dbReference>
<dbReference type="AlphaFoldDB" id="A0A1Z4BYT7"/>
<feature type="domain" description="Glycosyl transferase family 1" evidence="1">
    <location>
        <begin position="235"/>
        <end position="385"/>
    </location>
</feature>
<dbReference type="CDD" id="cd03801">
    <property type="entry name" value="GT4_PimA-like"/>
    <property type="match status" value="1"/>
</dbReference>
<sequence>MNNNNKIRLLLSAYQCGVGMGSVSQIGWEWYSRLSESCHVTLLTHSRNRPALAAAGAPLADSEIIYIDSEWFAGPLYRFAGWCFPRSEHPKFLIASLDFFVYDWLAVRQMRQRLKAGQAFDIVHAVTPVSPLAATRLYKLGLPLVLGPWNGGLASPNTFPEIMQAESKWLYSLRNLGRVFDRLVGSTRHAALIFTATQATFAAIPVQYQSKCRYLLENGVNLDLFPPAPYPPTASASNPLQVVFTGRLLPFKGVPMLLEAVKALVFPVQLTIVGEGSERGRLEQMTAELGLSDTVRFTGNLPLAEVAQIMQQAHVFCLPSVRESGGAVLLEAMAVARPVIAVDFGGPSEIVDAAVGVKLPATGKAAVVEGLIATLTDVYERPQHWQALGAEGRRRVEDNFSWAAKIAAAIGFYRQLVEVRQ</sequence>
<dbReference type="InterPro" id="IPR001296">
    <property type="entry name" value="Glyco_trans_1"/>
</dbReference>
<dbReference type="RefSeq" id="WP_088619320.1">
    <property type="nucleotide sequence ID" value="NZ_CP022129.1"/>
</dbReference>